<dbReference type="InterPro" id="IPR004441">
    <property type="entry name" value="rRNA_MeTrfase_TrmH"/>
</dbReference>
<dbReference type="InterPro" id="IPR029064">
    <property type="entry name" value="Ribosomal_eL30-like_sf"/>
</dbReference>
<evidence type="ECO:0000256" key="1">
    <source>
        <dbReference type="ARBA" id="ARBA00007228"/>
    </source>
</evidence>
<dbReference type="NCBIfam" id="TIGR00186">
    <property type="entry name" value="rRNA_methyl_3"/>
    <property type="match status" value="1"/>
</dbReference>
<evidence type="ECO:0000313" key="6">
    <source>
        <dbReference type="Proteomes" id="UP000231701"/>
    </source>
</evidence>
<sequence>MSSDGNVIAGIHAVKHALDAGDSIDELMIERGKSHPRLNELIHLAKKKGLRVNFMQKDALARLADGVPHQGVVARMAVAGAKKALSFEQWLETVDMSTKPLLLLLDQVTDPHNLGACVRTAEAAGCVGVIVPKDHAADLHSPVVSKAACGALARLPLLQVTNLKRTMEKLQHSGFWVVGLAGEADASIYEAGLNGATAVVMGSEGKGMRRLVREGCDQLISIPMPGHVESLNVSVATGVALFEINRQRNGG</sequence>
<dbReference type="GO" id="GO:0003723">
    <property type="term" value="F:RNA binding"/>
    <property type="evidence" value="ECO:0007669"/>
    <property type="project" value="InterPro"/>
</dbReference>
<dbReference type="Pfam" id="PF08032">
    <property type="entry name" value="SpoU_sub_bind"/>
    <property type="match status" value="1"/>
</dbReference>
<protein>
    <submittedName>
        <fullName evidence="5">23S rRNA Gm-2251 2'-O-methyltransferase</fullName>
        <ecNumber evidence="5">2.1.1.185</ecNumber>
    </submittedName>
</protein>
<organism evidence="5 6">
    <name type="scientific">Mariprofundus aestuarium</name>
    <dbReference type="NCBI Taxonomy" id="1921086"/>
    <lineage>
        <taxon>Bacteria</taxon>
        <taxon>Pseudomonadati</taxon>
        <taxon>Pseudomonadota</taxon>
        <taxon>Candidatius Mariprofundia</taxon>
        <taxon>Mariprofundales</taxon>
        <taxon>Mariprofundaceae</taxon>
        <taxon>Mariprofundus</taxon>
    </lineage>
</organism>
<dbReference type="RefSeq" id="WP_100276741.1">
    <property type="nucleotide sequence ID" value="NZ_CP018799.1"/>
</dbReference>
<gene>
    <name evidence="5" type="ORF">Ga0123461_0322</name>
</gene>
<dbReference type="SMART" id="SM00967">
    <property type="entry name" value="SpoU_sub_bind"/>
    <property type="match status" value="1"/>
</dbReference>
<keyword evidence="3 5" id="KW-0808">Transferase</keyword>
<dbReference type="SUPFAM" id="SSF55315">
    <property type="entry name" value="L30e-like"/>
    <property type="match status" value="1"/>
</dbReference>
<dbReference type="GO" id="GO:0006396">
    <property type="term" value="P:RNA processing"/>
    <property type="evidence" value="ECO:0007669"/>
    <property type="project" value="InterPro"/>
</dbReference>
<dbReference type="InterPro" id="IPR001537">
    <property type="entry name" value="SpoU_MeTrfase"/>
</dbReference>
<feature type="domain" description="RNA 2-O ribose methyltransferase substrate binding" evidence="4">
    <location>
        <begin position="7"/>
        <end position="82"/>
    </location>
</feature>
<dbReference type="FunFam" id="3.40.1280.10:FF:000008">
    <property type="entry name" value="Group 3 RNA methyltransferase TrmH"/>
    <property type="match status" value="1"/>
</dbReference>
<keyword evidence="2 5" id="KW-0489">Methyltransferase</keyword>
<dbReference type="Pfam" id="PF00588">
    <property type="entry name" value="SpoU_methylase"/>
    <property type="match status" value="1"/>
</dbReference>
<evidence type="ECO:0000256" key="3">
    <source>
        <dbReference type="ARBA" id="ARBA00022679"/>
    </source>
</evidence>
<dbReference type="EMBL" id="CP018799">
    <property type="protein sequence ID" value="ATX78774.1"/>
    <property type="molecule type" value="Genomic_DNA"/>
</dbReference>
<keyword evidence="6" id="KW-1185">Reference proteome</keyword>
<comment type="similarity">
    <text evidence="1">Belongs to the class IV-like SAM-binding methyltransferase superfamily. RNA methyltransferase TrmH family.</text>
</comment>
<dbReference type="GO" id="GO:0032259">
    <property type="term" value="P:methylation"/>
    <property type="evidence" value="ECO:0007669"/>
    <property type="project" value="UniProtKB-KW"/>
</dbReference>
<accession>A0A2K8L1G6</accession>
<name>A0A2K8L1G6_MARES</name>
<dbReference type="InterPro" id="IPR029028">
    <property type="entry name" value="Alpha/beta_knot_MTases"/>
</dbReference>
<dbReference type="Gene3D" id="3.40.1280.10">
    <property type="match status" value="1"/>
</dbReference>
<dbReference type="CDD" id="cd18103">
    <property type="entry name" value="SpoU-like_RlmB"/>
    <property type="match status" value="1"/>
</dbReference>
<dbReference type="GO" id="GO:0005829">
    <property type="term" value="C:cytosol"/>
    <property type="evidence" value="ECO:0007669"/>
    <property type="project" value="TreeGrafter"/>
</dbReference>
<reference evidence="5 6" key="1">
    <citation type="submission" date="2016-12" db="EMBL/GenBank/DDBJ databases">
        <title>Isolation and genomic insights into novel planktonic Zetaproteobacteria from stratified waters of the Chesapeake Bay.</title>
        <authorList>
            <person name="McAllister S.M."/>
            <person name="Kato S."/>
            <person name="Chan C.S."/>
            <person name="Chiu B.K."/>
            <person name="Field E.K."/>
        </authorList>
    </citation>
    <scope>NUCLEOTIDE SEQUENCE [LARGE SCALE GENOMIC DNA]</scope>
    <source>
        <strain evidence="5 6">CP-5</strain>
    </source>
</reference>
<dbReference type="Gene3D" id="3.30.1330.30">
    <property type="match status" value="1"/>
</dbReference>
<dbReference type="EC" id="2.1.1.185" evidence="5"/>
<evidence type="ECO:0000259" key="4">
    <source>
        <dbReference type="SMART" id="SM00967"/>
    </source>
</evidence>
<evidence type="ECO:0000256" key="2">
    <source>
        <dbReference type="ARBA" id="ARBA00022603"/>
    </source>
</evidence>
<dbReference type="AlphaFoldDB" id="A0A2K8L1G6"/>
<proteinExistence type="inferred from homology"/>
<dbReference type="SUPFAM" id="SSF75217">
    <property type="entry name" value="alpha/beta knot"/>
    <property type="match status" value="1"/>
</dbReference>
<dbReference type="PANTHER" id="PTHR46429:SF1">
    <property type="entry name" value="23S RRNA (GUANOSINE-2'-O-)-METHYLTRANSFERASE RLMB"/>
    <property type="match status" value="1"/>
</dbReference>
<dbReference type="Proteomes" id="UP000231701">
    <property type="component" value="Chromosome"/>
</dbReference>
<dbReference type="OrthoDB" id="5290758at2"/>
<dbReference type="GO" id="GO:0008173">
    <property type="term" value="F:RNA methyltransferase activity"/>
    <property type="evidence" value="ECO:0007669"/>
    <property type="project" value="InterPro"/>
</dbReference>
<evidence type="ECO:0000313" key="5">
    <source>
        <dbReference type="EMBL" id="ATX78774.1"/>
    </source>
</evidence>
<dbReference type="PANTHER" id="PTHR46429">
    <property type="entry name" value="23S RRNA (GUANOSINE-2'-O-)-METHYLTRANSFERASE RLMB"/>
    <property type="match status" value="1"/>
</dbReference>
<dbReference type="InterPro" id="IPR029026">
    <property type="entry name" value="tRNA_m1G_MTases_N"/>
</dbReference>
<dbReference type="KEGG" id="maes:Ga0123461_0322"/>
<dbReference type="InterPro" id="IPR013123">
    <property type="entry name" value="SpoU_subst-bd"/>
</dbReference>